<name>A0A4R6RQU1_9MICO</name>
<dbReference type="Proteomes" id="UP000295601">
    <property type="component" value="Unassembled WGS sequence"/>
</dbReference>
<protein>
    <submittedName>
        <fullName evidence="2">Uncharacterized protein</fullName>
    </submittedName>
</protein>
<evidence type="ECO:0000313" key="3">
    <source>
        <dbReference type="Proteomes" id="UP000295601"/>
    </source>
</evidence>
<evidence type="ECO:0000256" key="1">
    <source>
        <dbReference type="SAM" id="Phobius"/>
    </source>
</evidence>
<feature type="transmembrane region" description="Helical" evidence="1">
    <location>
        <begin position="109"/>
        <end position="129"/>
    </location>
</feature>
<feature type="transmembrane region" description="Helical" evidence="1">
    <location>
        <begin position="149"/>
        <end position="171"/>
    </location>
</feature>
<feature type="transmembrane region" description="Helical" evidence="1">
    <location>
        <begin position="210"/>
        <end position="231"/>
    </location>
</feature>
<accession>A0A4R6RQU1</accession>
<gene>
    <name evidence="2" type="ORF">EDF62_3482</name>
</gene>
<evidence type="ECO:0000313" key="2">
    <source>
        <dbReference type="EMBL" id="TDP89161.1"/>
    </source>
</evidence>
<keyword evidence="1" id="KW-0812">Transmembrane</keyword>
<organism evidence="2 3">
    <name type="scientific">Leucobacter luti</name>
    <dbReference type="NCBI Taxonomy" id="340320"/>
    <lineage>
        <taxon>Bacteria</taxon>
        <taxon>Bacillati</taxon>
        <taxon>Actinomycetota</taxon>
        <taxon>Actinomycetes</taxon>
        <taxon>Micrococcales</taxon>
        <taxon>Microbacteriaceae</taxon>
        <taxon>Leucobacter</taxon>
    </lineage>
</organism>
<keyword evidence="1" id="KW-1133">Transmembrane helix</keyword>
<dbReference type="OrthoDB" id="3724330at2"/>
<dbReference type="RefSeq" id="WP_133617941.1">
    <property type="nucleotide sequence ID" value="NZ_SNYA01000011.1"/>
</dbReference>
<feature type="transmembrane region" description="Helical" evidence="1">
    <location>
        <begin position="178"/>
        <end position="198"/>
    </location>
</feature>
<feature type="transmembrane region" description="Helical" evidence="1">
    <location>
        <begin position="20"/>
        <end position="40"/>
    </location>
</feature>
<dbReference type="AlphaFoldDB" id="A0A4R6RQU1"/>
<feature type="transmembrane region" description="Helical" evidence="1">
    <location>
        <begin position="70"/>
        <end position="89"/>
    </location>
</feature>
<keyword evidence="1" id="KW-0472">Membrane</keyword>
<keyword evidence="3" id="KW-1185">Reference proteome</keyword>
<dbReference type="EMBL" id="SNYA01000011">
    <property type="protein sequence ID" value="TDP89161.1"/>
    <property type="molecule type" value="Genomic_DNA"/>
</dbReference>
<proteinExistence type="predicted"/>
<comment type="caution">
    <text evidence="2">The sequence shown here is derived from an EMBL/GenBank/DDBJ whole genome shotgun (WGS) entry which is preliminary data.</text>
</comment>
<reference evidence="2 3" key="1">
    <citation type="submission" date="2019-03" db="EMBL/GenBank/DDBJ databases">
        <title>Genomic analyses of the natural microbiome of Caenorhabditis elegans.</title>
        <authorList>
            <person name="Samuel B."/>
        </authorList>
    </citation>
    <scope>NUCLEOTIDE SEQUENCE [LARGE SCALE GENOMIC DNA]</scope>
    <source>
        <strain evidence="2 3">JUb18</strain>
    </source>
</reference>
<sequence>MNRALKVTRLHMNRLDNFFATPAMILGLVLIVSIIIALAIQRATGLTGGGAEYIDGARMNMGVVWSLPGFLIYYGVQAVATTYPFALALGTTRRNFIVGTMLSNVLQSAYVAVLLVALLGVELATGHWFSNTYVLDTYAVGEGNPWILGATGFIGVLFCLTIGGFFGAVWVRFGAKGPAIVGISFGLALALLLLILAPNLGEILANATRGWFALIACCVIVAALVATWFAMRRASVR</sequence>